<dbReference type="Proteomes" id="UP000800036">
    <property type="component" value="Unassembled WGS sequence"/>
</dbReference>
<proteinExistence type="predicted"/>
<name>A0A6A5VTB9_9PLEO</name>
<accession>A0A6A5VTB9</accession>
<dbReference type="EMBL" id="ML976656">
    <property type="protein sequence ID" value="KAF1980155.1"/>
    <property type="molecule type" value="Genomic_DNA"/>
</dbReference>
<gene>
    <name evidence="1" type="ORF">BU23DRAFT_3135</name>
</gene>
<evidence type="ECO:0000313" key="1">
    <source>
        <dbReference type="EMBL" id="KAF1980155.1"/>
    </source>
</evidence>
<sequence>MRRCFGSAQPYIRCGRLTLRMLRGVVWTRSRRPRTTCQSNLSSRKIRTDACFCVSCGGSTRKMLIGAASFGQGMMGPCWRRASLLWAPPKAGSRRLHSHRCGFSPGVMQSREDQQCKGRVAVIVLIHLPYLHSSKEEPPHNFHKRCVDGSLEHTWCRISVQEPSMCLFPSFFTTILDHVSVARNDSVEIPLRHSLNIAPHRGILYARNIPNK</sequence>
<protein>
    <submittedName>
        <fullName evidence="1">Uncharacterized protein</fullName>
    </submittedName>
</protein>
<dbReference type="AlphaFoldDB" id="A0A6A5VTB9"/>
<organism evidence="1 2">
    <name type="scientific">Bimuria novae-zelandiae CBS 107.79</name>
    <dbReference type="NCBI Taxonomy" id="1447943"/>
    <lineage>
        <taxon>Eukaryota</taxon>
        <taxon>Fungi</taxon>
        <taxon>Dikarya</taxon>
        <taxon>Ascomycota</taxon>
        <taxon>Pezizomycotina</taxon>
        <taxon>Dothideomycetes</taxon>
        <taxon>Pleosporomycetidae</taxon>
        <taxon>Pleosporales</taxon>
        <taxon>Massarineae</taxon>
        <taxon>Didymosphaeriaceae</taxon>
        <taxon>Bimuria</taxon>
    </lineage>
</organism>
<keyword evidence="2" id="KW-1185">Reference proteome</keyword>
<reference evidence="1" key="1">
    <citation type="journal article" date="2020" name="Stud. Mycol.">
        <title>101 Dothideomycetes genomes: a test case for predicting lifestyles and emergence of pathogens.</title>
        <authorList>
            <person name="Haridas S."/>
            <person name="Albert R."/>
            <person name="Binder M."/>
            <person name="Bloem J."/>
            <person name="Labutti K."/>
            <person name="Salamov A."/>
            <person name="Andreopoulos B."/>
            <person name="Baker S."/>
            <person name="Barry K."/>
            <person name="Bills G."/>
            <person name="Bluhm B."/>
            <person name="Cannon C."/>
            <person name="Castanera R."/>
            <person name="Culley D."/>
            <person name="Daum C."/>
            <person name="Ezra D."/>
            <person name="Gonzalez J."/>
            <person name="Henrissat B."/>
            <person name="Kuo A."/>
            <person name="Liang C."/>
            <person name="Lipzen A."/>
            <person name="Lutzoni F."/>
            <person name="Magnuson J."/>
            <person name="Mondo S."/>
            <person name="Nolan M."/>
            <person name="Ohm R."/>
            <person name="Pangilinan J."/>
            <person name="Park H.-J."/>
            <person name="Ramirez L."/>
            <person name="Alfaro M."/>
            <person name="Sun H."/>
            <person name="Tritt A."/>
            <person name="Yoshinaga Y."/>
            <person name="Zwiers L.-H."/>
            <person name="Turgeon B."/>
            <person name="Goodwin S."/>
            <person name="Spatafora J."/>
            <person name="Crous P."/>
            <person name="Grigoriev I."/>
        </authorList>
    </citation>
    <scope>NUCLEOTIDE SEQUENCE</scope>
    <source>
        <strain evidence="1">CBS 107.79</strain>
    </source>
</reference>
<evidence type="ECO:0000313" key="2">
    <source>
        <dbReference type="Proteomes" id="UP000800036"/>
    </source>
</evidence>